<sequence>MKKIDPIFVSALYYGINKGIVNIIGTGGQVLGRKTAKEMISFLKEEGVIREDMSDEDIRDLFVNVFGLSEDLNIEDRGEEVVFHVVKPTLRPFLERIMKEKIIPYICPFIYLLSEIYSQNKGYKLMFKNTAPEGEGIKLVFKKIKL</sequence>
<gene>
    <name evidence="1" type="ORF">EYH15_00935</name>
</gene>
<comment type="caution">
    <text evidence="1">The sequence shown here is derived from an EMBL/GenBank/DDBJ whole genome shotgun (WGS) entry which is preliminary data.</text>
</comment>
<dbReference type="AlphaFoldDB" id="A0A832ZA53"/>
<evidence type="ECO:0000313" key="1">
    <source>
        <dbReference type="EMBL" id="HIP84044.1"/>
    </source>
</evidence>
<organism evidence="1 2">
    <name type="scientific">Methanothermococcus okinawensis</name>
    <dbReference type="NCBI Taxonomy" id="155863"/>
    <lineage>
        <taxon>Archaea</taxon>
        <taxon>Methanobacteriati</taxon>
        <taxon>Methanobacteriota</taxon>
        <taxon>Methanomada group</taxon>
        <taxon>Methanococci</taxon>
        <taxon>Methanococcales</taxon>
        <taxon>Methanococcaceae</taxon>
        <taxon>Methanothermococcus</taxon>
    </lineage>
</organism>
<evidence type="ECO:0008006" key="3">
    <source>
        <dbReference type="Google" id="ProtNLM"/>
    </source>
</evidence>
<dbReference type="Proteomes" id="UP000643554">
    <property type="component" value="Unassembled WGS sequence"/>
</dbReference>
<proteinExistence type="predicted"/>
<evidence type="ECO:0000313" key="2">
    <source>
        <dbReference type="Proteomes" id="UP000643554"/>
    </source>
</evidence>
<dbReference type="EMBL" id="DQUI01000020">
    <property type="protein sequence ID" value="HIP84044.1"/>
    <property type="molecule type" value="Genomic_DNA"/>
</dbReference>
<protein>
    <recommendedName>
        <fullName evidence="3">Hydrocarbon binding protein (Contains V4R domain)</fullName>
    </recommendedName>
</protein>
<accession>A0A832ZA53</accession>
<reference evidence="1" key="1">
    <citation type="journal article" date="2020" name="ISME J.">
        <title>Gammaproteobacteria mediating utilization of methyl-, sulfur- and petroleum organic compounds in deep ocean hydrothermal plumes.</title>
        <authorList>
            <person name="Zhou Z."/>
            <person name="Liu Y."/>
            <person name="Pan J."/>
            <person name="Cron B.R."/>
            <person name="Toner B.M."/>
            <person name="Anantharaman K."/>
            <person name="Breier J.A."/>
            <person name="Dick G.J."/>
            <person name="Li M."/>
        </authorList>
    </citation>
    <scope>NUCLEOTIDE SEQUENCE</scope>
    <source>
        <strain evidence="1">SZUA-1453</strain>
    </source>
</reference>
<name>A0A832ZA53_9EURY</name>